<dbReference type="EMBL" id="LAZR01055852">
    <property type="protein sequence ID" value="KKK75463.1"/>
    <property type="molecule type" value="Genomic_DNA"/>
</dbReference>
<reference evidence="1" key="1">
    <citation type="journal article" date="2015" name="Nature">
        <title>Complex archaea that bridge the gap between prokaryotes and eukaryotes.</title>
        <authorList>
            <person name="Spang A."/>
            <person name="Saw J.H."/>
            <person name="Jorgensen S.L."/>
            <person name="Zaremba-Niedzwiedzka K."/>
            <person name="Martijn J."/>
            <person name="Lind A.E."/>
            <person name="van Eijk R."/>
            <person name="Schleper C."/>
            <person name="Guy L."/>
            <person name="Ettema T.J."/>
        </authorList>
    </citation>
    <scope>NUCLEOTIDE SEQUENCE</scope>
</reference>
<evidence type="ECO:0000313" key="1">
    <source>
        <dbReference type="EMBL" id="KKK75463.1"/>
    </source>
</evidence>
<feature type="non-terminal residue" evidence="1">
    <location>
        <position position="340"/>
    </location>
</feature>
<protein>
    <recommendedName>
        <fullName evidence="2">SWIM-type domain-containing protein</fullName>
    </recommendedName>
</protein>
<name>A0A0F8Y2E7_9ZZZZ</name>
<gene>
    <name evidence="1" type="ORF">LCGC14_2873460</name>
</gene>
<organism evidence="1">
    <name type="scientific">marine sediment metagenome</name>
    <dbReference type="NCBI Taxonomy" id="412755"/>
    <lineage>
        <taxon>unclassified sequences</taxon>
        <taxon>metagenomes</taxon>
        <taxon>ecological metagenomes</taxon>
    </lineage>
</organism>
<comment type="caution">
    <text evidence="1">The sequence shown here is derived from an EMBL/GenBank/DDBJ whole genome shotgun (WGS) entry which is preliminary data.</text>
</comment>
<proteinExistence type="predicted"/>
<accession>A0A0F8Y2E7</accession>
<dbReference type="AlphaFoldDB" id="A0A0F8Y2E7"/>
<evidence type="ECO:0008006" key="2">
    <source>
        <dbReference type="Google" id="ProtNLM"/>
    </source>
</evidence>
<sequence>MISDKNVRIEMVKPLVFKVHYNIPKRTFEVINYITDWHCKCSHHINTNKECKHIQIVKSWLGLNKRKFIQIKNDPIAEERFNTIMYKLLELEAKFDKSLEEKEDYLVIRGKTWDDAKIRLLYMSSKHNEGRFESMKKYLTEKGISFKNLTEDELMEYGHIKDNLADLTVNTHRVFCRTFCKAMHPNIFTKDLYELFPTIKRPHKKNHSPLPTDLQIRNIKRKLTKLNLDNENELLLFIEIALPFEICDRRTLYSDLKKESFHLDTIKNSYVRYNYGKYKQDNGKAIKSPKLLEALKRLFKKFPIEYFPYLFTSKHTGKKIDDKTITRNFKKFCGFNTHAV</sequence>